<dbReference type="KEGG" id="zca:113909153"/>
<reference evidence="3" key="1">
    <citation type="submission" date="2025-08" db="UniProtKB">
        <authorList>
            <consortium name="RefSeq"/>
        </authorList>
    </citation>
    <scope>IDENTIFICATION</scope>
    <source>
        <tissue evidence="3">Blood</tissue>
    </source>
</reference>
<gene>
    <name evidence="3" type="primary">LOC113909153</name>
</gene>
<dbReference type="Proteomes" id="UP000515165">
    <property type="component" value="Chromosome 6"/>
</dbReference>
<name>A0A6J2B2M0_ZALCA</name>
<proteinExistence type="predicted"/>
<keyword evidence="2" id="KW-1185">Reference proteome</keyword>
<organism evidence="2 3">
    <name type="scientific">Zalophus californianus</name>
    <name type="common">California sealion</name>
    <dbReference type="NCBI Taxonomy" id="9704"/>
    <lineage>
        <taxon>Eukaryota</taxon>
        <taxon>Metazoa</taxon>
        <taxon>Chordata</taxon>
        <taxon>Craniata</taxon>
        <taxon>Vertebrata</taxon>
        <taxon>Euteleostomi</taxon>
        <taxon>Mammalia</taxon>
        <taxon>Eutheria</taxon>
        <taxon>Laurasiatheria</taxon>
        <taxon>Carnivora</taxon>
        <taxon>Caniformia</taxon>
        <taxon>Pinnipedia</taxon>
        <taxon>Otariidae</taxon>
        <taxon>Zalophus</taxon>
    </lineage>
</organism>
<dbReference type="GeneID" id="113909153"/>
<feature type="compositionally biased region" description="Basic and acidic residues" evidence="1">
    <location>
        <begin position="226"/>
        <end position="237"/>
    </location>
</feature>
<protein>
    <submittedName>
        <fullName evidence="3">Uncharacterized protein LOC113909153</fullName>
    </submittedName>
</protein>
<feature type="compositionally biased region" description="Basic and acidic residues" evidence="1">
    <location>
        <begin position="139"/>
        <end position="149"/>
    </location>
</feature>
<feature type="region of interest" description="Disordered" evidence="1">
    <location>
        <begin position="226"/>
        <end position="252"/>
    </location>
</feature>
<feature type="compositionally biased region" description="Gly residues" evidence="1">
    <location>
        <begin position="23"/>
        <end position="41"/>
    </location>
</feature>
<feature type="compositionally biased region" description="Polar residues" evidence="1">
    <location>
        <begin position="238"/>
        <end position="252"/>
    </location>
</feature>
<dbReference type="AlphaFoldDB" id="A0A6J2B2M0"/>
<evidence type="ECO:0000313" key="2">
    <source>
        <dbReference type="Proteomes" id="UP000515165"/>
    </source>
</evidence>
<feature type="region of interest" description="Disordered" evidence="1">
    <location>
        <begin position="1"/>
        <end position="52"/>
    </location>
</feature>
<evidence type="ECO:0000256" key="1">
    <source>
        <dbReference type="SAM" id="MobiDB-lite"/>
    </source>
</evidence>
<evidence type="ECO:0000313" key="3">
    <source>
        <dbReference type="RefSeq" id="XP_027426099.1"/>
    </source>
</evidence>
<sequence length="252" mass="26909">MRSTCVGPARAPAPSRPAPPGWPGRGLGRPPGAGLRDGGGCSQRLGGQRPTPERAAQLVTLLKSLISSGPHFPRPVRLGRDLQALATRRRGALSVEPRVHAPVLPRTPPGREPALRAGALAPAPAPGTPRSAAPYAGKGDARGIPESSKDTSGPLCTAVSWGNRFRRSCRTVIESFREKGQGGGHGTRKATVVLAVVRKGDLGWLVQERTGSPRRIKRRRWPGKERMGVEVRRRTQSDNESWPVSIRSTGAR</sequence>
<accession>A0A6J2B2M0</accession>
<feature type="region of interest" description="Disordered" evidence="1">
    <location>
        <begin position="120"/>
        <end position="153"/>
    </location>
</feature>
<dbReference type="RefSeq" id="XP_027426099.1">
    <property type="nucleotide sequence ID" value="XM_027570298.1"/>
</dbReference>